<dbReference type="PANTHER" id="PTHR13315">
    <property type="entry name" value="METALLO PHOSPHOESTERASE RELATED"/>
    <property type="match status" value="1"/>
</dbReference>
<evidence type="ECO:0000259" key="6">
    <source>
        <dbReference type="Pfam" id="PF00149"/>
    </source>
</evidence>
<dbReference type="OrthoDB" id="5977743at2759"/>
<feature type="domain" description="Calcineurin-like phosphoesterase" evidence="6">
    <location>
        <begin position="49"/>
        <end position="179"/>
    </location>
</feature>
<dbReference type="InterPro" id="IPR033308">
    <property type="entry name" value="PGAP5/Cdc1/Ted1"/>
</dbReference>
<dbReference type="GO" id="GO:0006506">
    <property type="term" value="P:GPI anchor biosynthetic process"/>
    <property type="evidence" value="ECO:0007669"/>
    <property type="project" value="InterPro"/>
</dbReference>
<evidence type="ECO:0000313" key="8">
    <source>
        <dbReference type="Proteomes" id="UP000625711"/>
    </source>
</evidence>
<evidence type="ECO:0000313" key="7">
    <source>
        <dbReference type="EMBL" id="KAF7283020.1"/>
    </source>
</evidence>
<evidence type="ECO:0000256" key="1">
    <source>
        <dbReference type="ARBA" id="ARBA00004141"/>
    </source>
</evidence>
<dbReference type="GO" id="GO:0005783">
    <property type="term" value="C:endoplasmic reticulum"/>
    <property type="evidence" value="ECO:0007669"/>
    <property type="project" value="TreeGrafter"/>
</dbReference>
<feature type="transmembrane region" description="Helical" evidence="5">
    <location>
        <begin position="12"/>
        <end position="31"/>
    </location>
</feature>
<dbReference type="GO" id="GO:0016787">
    <property type="term" value="F:hydrolase activity"/>
    <property type="evidence" value="ECO:0007669"/>
    <property type="project" value="InterPro"/>
</dbReference>
<dbReference type="AlphaFoldDB" id="A0A834MK10"/>
<sequence>MLRFSKKKIITFWAILTFMYVLYVEEFLYAINMKRWHTIQCKDERECVRILLVADPQIIGNMNEHIHIITPFSILDCDRYLKKTYGFAYEFVKPDVVLFLGDLMDEGHVADDEDFYKYVKRIFDIFLTPFNMDTTVKHIWLPGDNDIGGEDTRITPKKLQRFERAFPQPSLHKDRQFYDTSNIFIGVSHVPLMFLPSPFVTKVIDKMQPHLLFTAHEHKSMIINTDALLRQDYHITPITPDNIQVYEYSLGITDLYEIMIPTSSYRMGTKSIGYGFAVIENSDLKFTVLWSPERLFYLEIYVFLFGLPILLVCLSTGCGCVLKRSRHSHIFVII</sequence>
<keyword evidence="4 5" id="KW-0472">Membrane</keyword>
<evidence type="ECO:0000256" key="3">
    <source>
        <dbReference type="ARBA" id="ARBA00022989"/>
    </source>
</evidence>
<comment type="caution">
    <text evidence="7">The sequence shown here is derived from an EMBL/GenBank/DDBJ whole genome shotgun (WGS) entry which is preliminary data.</text>
</comment>
<dbReference type="PANTHER" id="PTHR13315:SF4">
    <property type="entry name" value="METALLOPHOSPHOESTERASE, ISOFORM E"/>
    <property type="match status" value="1"/>
</dbReference>
<name>A0A834MK10_RHYFE</name>
<gene>
    <name evidence="7" type="ORF">GWI33_001577</name>
</gene>
<evidence type="ECO:0000256" key="4">
    <source>
        <dbReference type="ARBA" id="ARBA00023136"/>
    </source>
</evidence>
<comment type="subcellular location">
    <subcellularLocation>
        <location evidence="1">Membrane</location>
        <topology evidence="1">Multi-pass membrane protein</topology>
    </subcellularLocation>
</comment>
<keyword evidence="3 5" id="KW-1133">Transmembrane helix</keyword>
<dbReference type="Proteomes" id="UP000625711">
    <property type="component" value="Unassembled WGS sequence"/>
</dbReference>
<organism evidence="7 8">
    <name type="scientific">Rhynchophorus ferrugineus</name>
    <name type="common">Red palm weevil</name>
    <name type="synonym">Curculio ferrugineus</name>
    <dbReference type="NCBI Taxonomy" id="354439"/>
    <lineage>
        <taxon>Eukaryota</taxon>
        <taxon>Metazoa</taxon>
        <taxon>Ecdysozoa</taxon>
        <taxon>Arthropoda</taxon>
        <taxon>Hexapoda</taxon>
        <taxon>Insecta</taxon>
        <taxon>Pterygota</taxon>
        <taxon>Neoptera</taxon>
        <taxon>Endopterygota</taxon>
        <taxon>Coleoptera</taxon>
        <taxon>Polyphaga</taxon>
        <taxon>Cucujiformia</taxon>
        <taxon>Curculionidae</taxon>
        <taxon>Dryophthorinae</taxon>
        <taxon>Rhynchophorus</taxon>
    </lineage>
</organism>
<feature type="transmembrane region" description="Helical" evidence="5">
    <location>
        <begin position="300"/>
        <end position="322"/>
    </location>
</feature>
<dbReference type="GO" id="GO:0016020">
    <property type="term" value="C:membrane"/>
    <property type="evidence" value="ECO:0007669"/>
    <property type="project" value="UniProtKB-SubCell"/>
</dbReference>
<proteinExistence type="predicted"/>
<reference evidence="7" key="1">
    <citation type="submission" date="2020-08" db="EMBL/GenBank/DDBJ databases">
        <title>Genome sequencing and assembly of the red palm weevil Rhynchophorus ferrugineus.</title>
        <authorList>
            <person name="Dias G.B."/>
            <person name="Bergman C.M."/>
            <person name="Manee M."/>
        </authorList>
    </citation>
    <scope>NUCLEOTIDE SEQUENCE</scope>
    <source>
        <strain evidence="7">AA-2017</strain>
        <tissue evidence="7">Whole larva</tissue>
    </source>
</reference>
<keyword evidence="2 5" id="KW-0812">Transmembrane</keyword>
<evidence type="ECO:0000256" key="5">
    <source>
        <dbReference type="SAM" id="Phobius"/>
    </source>
</evidence>
<dbReference type="EMBL" id="JAACXV010000145">
    <property type="protein sequence ID" value="KAF7283020.1"/>
    <property type="molecule type" value="Genomic_DNA"/>
</dbReference>
<protein>
    <recommendedName>
        <fullName evidence="6">Calcineurin-like phosphoesterase domain-containing protein</fullName>
    </recommendedName>
</protein>
<dbReference type="Pfam" id="PF00149">
    <property type="entry name" value="Metallophos"/>
    <property type="match status" value="1"/>
</dbReference>
<evidence type="ECO:0000256" key="2">
    <source>
        <dbReference type="ARBA" id="ARBA00022692"/>
    </source>
</evidence>
<dbReference type="InterPro" id="IPR004843">
    <property type="entry name" value="Calcineurin-like_PHP"/>
</dbReference>
<accession>A0A834MK10</accession>
<dbReference type="SUPFAM" id="SSF56300">
    <property type="entry name" value="Metallo-dependent phosphatases"/>
    <property type="match status" value="1"/>
</dbReference>
<keyword evidence="8" id="KW-1185">Reference proteome</keyword>
<dbReference type="InterPro" id="IPR029052">
    <property type="entry name" value="Metallo-depent_PP-like"/>
</dbReference>